<reference evidence="1" key="1">
    <citation type="submission" date="2017-07" db="EMBL/GenBank/DDBJ databases">
        <authorList>
            <person name="Mikheyev A."/>
            <person name="Grau M."/>
        </authorList>
    </citation>
    <scope>NUCLEOTIDE SEQUENCE</scope>
    <source>
        <tissue evidence="1">Venom_gland</tissue>
    </source>
</reference>
<accession>A0A2D4JNX9</accession>
<organism evidence="1">
    <name type="scientific">Micrurus lemniscatus lemniscatus</name>
    <dbReference type="NCBI Taxonomy" id="129467"/>
    <lineage>
        <taxon>Eukaryota</taxon>
        <taxon>Metazoa</taxon>
        <taxon>Chordata</taxon>
        <taxon>Craniata</taxon>
        <taxon>Vertebrata</taxon>
        <taxon>Euteleostomi</taxon>
        <taxon>Lepidosauria</taxon>
        <taxon>Squamata</taxon>
        <taxon>Bifurcata</taxon>
        <taxon>Unidentata</taxon>
        <taxon>Episquamata</taxon>
        <taxon>Toxicofera</taxon>
        <taxon>Serpentes</taxon>
        <taxon>Colubroidea</taxon>
        <taxon>Elapidae</taxon>
        <taxon>Elapinae</taxon>
        <taxon>Micrurus</taxon>
    </lineage>
</organism>
<protein>
    <submittedName>
        <fullName evidence="1">Uncharacterized protein</fullName>
    </submittedName>
</protein>
<evidence type="ECO:0000313" key="1">
    <source>
        <dbReference type="EMBL" id="LAA98201.1"/>
    </source>
</evidence>
<name>A0A2D4JNX9_MICLE</name>
<dbReference type="EMBL" id="IACK01226133">
    <property type="protein sequence ID" value="LAA98201.1"/>
    <property type="molecule type" value="Transcribed_RNA"/>
</dbReference>
<dbReference type="AlphaFoldDB" id="A0A2D4JNX9"/>
<reference evidence="1" key="2">
    <citation type="submission" date="2017-11" db="EMBL/GenBank/DDBJ databases">
        <title>Coralsnake Venomics: Analyses of Venom Gland Transcriptomes and Proteomes of Six Brazilian Taxa.</title>
        <authorList>
            <person name="Aird S.D."/>
            <person name="Jorge da Silva N."/>
            <person name="Qiu L."/>
            <person name="Villar-Briones A."/>
            <person name="Aparecida-Saddi V."/>
            <person name="Campos-Telles M.P."/>
            <person name="Grau M."/>
            <person name="Mikheyev A.S."/>
        </authorList>
    </citation>
    <scope>NUCLEOTIDE SEQUENCE</scope>
    <source>
        <tissue evidence="1">Venom_gland</tissue>
    </source>
</reference>
<sequence length="141" mass="15981">MGSSRLDLFYFKTIKKRSCFEEHLYHSFAVDRSLSNCFLFSTTLRGHPRQTMDLPAFQKKHGVIPKGPMDISAEVLNTTWNRQVEMTLNWIAPCRLIPLHLPTAYGIIKSNPNPVGNGQVVGSSVWNILTICEMNVTQICL</sequence>
<proteinExistence type="predicted"/>